<protein>
    <submittedName>
        <fullName evidence="2">Uncharacterized protein</fullName>
    </submittedName>
</protein>
<evidence type="ECO:0000256" key="1">
    <source>
        <dbReference type="SAM" id="MobiDB-lite"/>
    </source>
</evidence>
<accession>A0A973WN59</accession>
<feature type="compositionally biased region" description="Low complexity" evidence="1">
    <location>
        <begin position="680"/>
        <end position="698"/>
    </location>
</feature>
<comment type="caution">
    <text evidence="2">The sequence shown here is derived from an EMBL/GenBank/DDBJ whole genome shotgun (WGS) entry which is preliminary data.</text>
</comment>
<dbReference type="AlphaFoldDB" id="A0A973WN59"/>
<feature type="region of interest" description="Disordered" evidence="1">
    <location>
        <begin position="735"/>
        <end position="759"/>
    </location>
</feature>
<dbReference type="EMBL" id="JABWSX010000001">
    <property type="protein sequence ID" value="NVL07804.1"/>
    <property type="molecule type" value="Genomic_DNA"/>
</dbReference>
<feature type="region of interest" description="Disordered" evidence="1">
    <location>
        <begin position="667"/>
        <end position="709"/>
    </location>
</feature>
<feature type="region of interest" description="Disordered" evidence="1">
    <location>
        <begin position="473"/>
        <end position="546"/>
    </location>
</feature>
<organism evidence="2">
    <name type="scientific">Bradyrhizobium quebecense</name>
    <dbReference type="NCBI Taxonomy" id="2748629"/>
    <lineage>
        <taxon>Bacteria</taxon>
        <taxon>Pseudomonadati</taxon>
        <taxon>Pseudomonadota</taxon>
        <taxon>Alphaproteobacteria</taxon>
        <taxon>Hyphomicrobiales</taxon>
        <taxon>Nitrobacteraceae</taxon>
        <taxon>Bradyrhizobium</taxon>
    </lineage>
</organism>
<name>A0A973WN59_9BRAD</name>
<feature type="region of interest" description="Disordered" evidence="1">
    <location>
        <begin position="157"/>
        <end position="176"/>
    </location>
</feature>
<proteinExistence type="predicted"/>
<feature type="compositionally biased region" description="Basic and acidic residues" evidence="1">
    <location>
        <begin position="735"/>
        <end position="750"/>
    </location>
</feature>
<reference evidence="2" key="1">
    <citation type="submission" date="2020-06" db="EMBL/GenBank/DDBJ databases">
        <title>Whole Genome Sequence of Bradyrhizobium sp. Strain 66S1MB.</title>
        <authorList>
            <person name="Bromfield E."/>
            <person name="Cloutier S."/>
        </authorList>
    </citation>
    <scope>NUCLEOTIDE SEQUENCE</scope>
    <source>
        <strain evidence="2">66S1MB</strain>
    </source>
</reference>
<feature type="compositionally biased region" description="Pro residues" evidence="1">
    <location>
        <begin position="484"/>
        <end position="532"/>
    </location>
</feature>
<gene>
    <name evidence="2" type="ORF">HU230_19055</name>
</gene>
<evidence type="ECO:0000313" key="2">
    <source>
        <dbReference type="EMBL" id="NVL07804.1"/>
    </source>
</evidence>
<dbReference type="RefSeq" id="WP_176531421.1">
    <property type="nucleotide sequence ID" value="NZ_CP088022.1"/>
</dbReference>
<sequence length="902" mass="92304">MASLTVNGHSVTVDDSFLKLSPDEQNSTVDEIAKSLPAEKPSGVVAGLKEGLAGLLHGPAETLKTYAGVDTSGLEAAAQKVAPKDYKSAPVLPEGGHWYDPTSYNWKNVPQALAENAPQMAESIAAAKIGAKVHPLVGLAAGALPFALNALGDTAKSDAATRTGDSNAEPNAEDKTRAGLTVAAQSIPQMIGVSRFLPGAGKIAAVGGKGVAQSVGQAAVTTGVEGASGAAQNAIGQVGATLGTPGGVQVNGDEVANAGVTNGILGGGFALPKMAANASAAKRYAKFGGDNAQATEAFANKVRDAADGANLGNTKEGYNAVRQAHEDTITDLKAAAKAAKAAGPSTPEADKAIRRAAKGRELSDADLNELETNSTPDVAALARQAHVGAMLKGEGDFTAGNFTGGITNAIAKHIRAYANPIGAGASAALGAATGGGHAASLFAYSPETLAALGTAYGAMRGIDALSGNRSPANKFVDKFSTNNPAPPTGAPQPQAPAAPAPPPTSVPQVPPPSPPAAPWGPVPPAPPAPPTPQQMNTQVQGALRMAAARRNVAAQQAAAQAAQAQPQFNPVALAMLKQKLKDGLPAAPEAPKLDVNGLNEQVKGALLMAAARRKVAGQQQAEEEASNSHVINEQGGLNALSNPELGKRAKVLLGNADALRRLRAAPPEQAPEAPAPVEPTPASAAPPAAPTAPATPTGPAEPAPAAPPNSAAISALLDTLRAKSAVAEKITKKAGGEVKEKEKPVEKSRVPDSLAADEAFDPATGEITKTSHEHANSGPKYTGDYVPLQDHELFGKGMTHEQFAEHQLRAKPDAVELPEAYMDGVIRDRVKRERTLQELSQSSHSPDDTPALQALLEQLHHIRRGDIASKAIHYYASFMSPELRTKVHKRLDSSFVNSLWSK</sequence>